<dbReference type="Pfam" id="PF02113">
    <property type="entry name" value="Peptidase_S13"/>
    <property type="match status" value="2"/>
</dbReference>
<keyword evidence="4" id="KW-1133">Transmembrane helix</keyword>
<protein>
    <submittedName>
        <fullName evidence="5">D-alanyl-D-alanine carboxypeptidase</fullName>
    </submittedName>
</protein>
<keyword evidence="6" id="KW-1185">Reference proteome</keyword>
<dbReference type="STRING" id="35760.BCHO_0580"/>
<evidence type="ECO:0000313" key="5">
    <source>
        <dbReference type="EMBL" id="KFI58533.1"/>
    </source>
</evidence>
<dbReference type="GO" id="GO:0006508">
    <property type="term" value="P:proteolysis"/>
    <property type="evidence" value="ECO:0007669"/>
    <property type="project" value="InterPro"/>
</dbReference>
<keyword evidence="5" id="KW-0121">Carboxypeptidase</keyword>
<dbReference type="Proteomes" id="UP000028995">
    <property type="component" value="Unassembled WGS sequence"/>
</dbReference>
<dbReference type="InterPro" id="IPR000667">
    <property type="entry name" value="Peptidase_S13"/>
</dbReference>
<dbReference type="PANTHER" id="PTHR30023:SF0">
    <property type="entry name" value="PENICILLIN-SENSITIVE CARBOXYPEPTIDASE A"/>
    <property type="match status" value="1"/>
</dbReference>
<dbReference type="GO" id="GO:0000270">
    <property type="term" value="P:peptidoglycan metabolic process"/>
    <property type="evidence" value="ECO:0007669"/>
    <property type="project" value="TreeGrafter"/>
</dbReference>
<reference evidence="5 6" key="1">
    <citation type="submission" date="2014-03" db="EMBL/GenBank/DDBJ databases">
        <title>Genomics of Bifidobacteria.</title>
        <authorList>
            <person name="Ventura M."/>
            <person name="Milani C."/>
            <person name="Lugli G.A."/>
        </authorList>
    </citation>
    <scope>NUCLEOTIDE SEQUENCE [LARGE SCALE GENOMIC DNA]</scope>
    <source>
        <strain evidence="5 6">LMG 10510</strain>
    </source>
</reference>
<dbReference type="NCBIfam" id="TIGR00666">
    <property type="entry name" value="PBP4"/>
    <property type="match status" value="1"/>
</dbReference>
<dbReference type="SUPFAM" id="SSF56601">
    <property type="entry name" value="beta-lactamase/transpeptidase-like"/>
    <property type="match status" value="1"/>
</dbReference>
<comment type="similarity">
    <text evidence="1">Belongs to the peptidase S13 family.</text>
</comment>
<organism evidence="5 6">
    <name type="scientific">Bifidobacterium choerinum</name>
    <dbReference type="NCBI Taxonomy" id="35760"/>
    <lineage>
        <taxon>Bacteria</taxon>
        <taxon>Bacillati</taxon>
        <taxon>Actinomycetota</taxon>
        <taxon>Actinomycetes</taxon>
        <taxon>Bifidobacteriales</taxon>
        <taxon>Bifidobacteriaceae</taxon>
        <taxon>Bifidobacterium</taxon>
    </lineage>
</organism>
<dbReference type="GO" id="GO:0004185">
    <property type="term" value="F:serine-type carboxypeptidase activity"/>
    <property type="evidence" value="ECO:0007669"/>
    <property type="project" value="InterPro"/>
</dbReference>
<dbReference type="PANTHER" id="PTHR30023">
    <property type="entry name" value="D-ALANYL-D-ALANINE CARBOXYPEPTIDASE"/>
    <property type="match status" value="1"/>
</dbReference>
<feature type="transmembrane region" description="Helical" evidence="4">
    <location>
        <begin position="40"/>
        <end position="60"/>
    </location>
</feature>
<evidence type="ECO:0000256" key="3">
    <source>
        <dbReference type="SAM" id="MobiDB-lite"/>
    </source>
</evidence>
<name>A0A087AID3_9BIFI</name>
<dbReference type="EMBL" id="JGYU01000001">
    <property type="protein sequence ID" value="KFI58533.1"/>
    <property type="molecule type" value="Genomic_DNA"/>
</dbReference>
<evidence type="ECO:0000256" key="2">
    <source>
        <dbReference type="ARBA" id="ARBA00022801"/>
    </source>
</evidence>
<evidence type="ECO:0000313" key="6">
    <source>
        <dbReference type="Proteomes" id="UP000028995"/>
    </source>
</evidence>
<feature type="region of interest" description="Disordered" evidence="3">
    <location>
        <begin position="1"/>
        <end position="22"/>
    </location>
</feature>
<evidence type="ECO:0000256" key="1">
    <source>
        <dbReference type="ARBA" id="ARBA00006096"/>
    </source>
</evidence>
<keyword evidence="2" id="KW-0378">Hydrolase</keyword>
<dbReference type="InterPro" id="IPR012338">
    <property type="entry name" value="Beta-lactam/transpept-like"/>
</dbReference>
<gene>
    <name evidence="5" type="ORF">BCHO_0580</name>
</gene>
<dbReference type="AlphaFoldDB" id="A0A087AID3"/>
<sequence>MRDATTNPQDGDEDVRDGASAGALTAEQTRRWRRRRARRVILVAVAALVSIALAVGYVFADGYDLVDGALTFSPVAEQERAALRASRKGATLVADADLARRIDAGKAVAAVDALVHAKGVGDEVSVLVLQPDGTTAAASGQGTAREPASTMKTLTALAAASTLDMGSTFTTSTYLVHEQDGADTLILKGDGDMLLGAGESDQHHVNGRAGLGTLAERTAAALAKRGVTKVRLAWDDTMFGDDRYPDRIGEIDGDHLYYTPVSSMAVDGGRQRGGASFDPDRFSDYPPLSQTTAADAADVFATRLTEAGVDVTNARQPQRMRTPDGRTPLASVESAPLSAVMRFMLQHSDNTLAEQFGRLLALHMKTGNSPEAAVKAVRSRLETLGVPLDGLVMADCSGLSPGSRATVTTLADVQLRNIEVGVAPAAAEGLSVPGLVGTAATRLADAGAAGLMRVKTGSLGTVTSMTGNVSREQGGVAVFAVIVNNPDDMAAAREAIDVFIAALTEL</sequence>
<dbReference type="eggNOG" id="COG2027">
    <property type="taxonomic scope" value="Bacteria"/>
</dbReference>
<evidence type="ECO:0000256" key="4">
    <source>
        <dbReference type="SAM" id="Phobius"/>
    </source>
</evidence>
<keyword evidence="4" id="KW-0812">Transmembrane</keyword>
<proteinExistence type="inferred from homology"/>
<accession>A0A087AID3</accession>
<keyword evidence="5" id="KW-0645">Protease</keyword>
<dbReference type="Gene3D" id="3.40.710.10">
    <property type="entry name" value="DD-peptidase/beta-lactamase superfamily"/>
    <property type="match status" value="2"/>
</dbReference>
<comment type="caution">
    <text evidence="5">The sequence shown here is derived from an EMBL/GenBank/DDBJ whole genome shotgun (WGS) entry which is preliminary data.</text>
</comment>
<keyword evidence="4" id="KW-0472">Membrane</keyword>
<dbReference type="PRINTS" id="PR00922">
    <property type="entry name" value="DADACBPTASE3"/>
</dbReference>